<dbReference type="GO" id="GO:0030246">
    <property type="term" value="F:carbohydrate binding"/>
    <property type="evidence" value="ECO:0007669"/>
    <property type="project" value="InterPro"/>
</dbReference>
<dbReference type="Gene3D" id="2.60.40.680">
    <property type="match status" value="1"/>
</dbReference>
<dbReference type="EMBL" id="BMZC01000003">
    <property type="protein sequence ID" value="GGZ54469.1"/>
    <property type="molecule type" value="Genomic_DNA"/>
</dbReference>
<dbReference type="RefSeq" id="WP_007990736.1">
    <property type="nucleotide sequence ID" value="NZ_BMZC01000003.1"/>
</dbReference>
<keyword evidence="1" id="KW-0732">Signal</keyword>
<dbReference type="Proteomes" id="UP000622604">
    <property type="component" value="Unassembled WGS sequence"/>
</dbReference>
<dbReference type="SUPFAM" id="SSF49384">
    <property type="entry name" value="Carbohydrate-binding domain"/>
    <property type="match status" value="1"/>
</dbReference>
<dbReference type="AlphaFoldDB" id="A0A8H9I8H2"/>
<protein>
    <recommendedName>
        <fullName evidence="2">Ice-binding protein C-terminal domain-containing protein</fullName>
    </recommendedName>
</protein>
<comment type="caution">
    <text evidence="3">The sequence shown here is derived from an EMBL/GenBank/DDBJ whole genome shotgun (WGS) entry which is preliminary data.</text>
</comment>
<gene>
    <name evidence="3" type="ORF">GCM10011274_10470</name>
</gene>
<dbReference type="InterPro" id="IPR008965">
    <property type="entry name" value="CBM2/CBM3_carb-bd_dom_sf"/>
</dbReference>
<evidence type="ECO:0000313" key="3">
    <source>
        <dbReference type="EMBL" id="GGZ54469.1"/>
    </source>
</evidence>
<feature type="chain" id="PRO_5034409531" description="Ice-binding protein C-terminal domain-containing protein" evidence="1">
    <location>
        <begin position="25"/>
        <end position="199"/>
    </location>
</feature>
<dbReference type="InterPro" id="IPR013424">
    <property type="entry name" value="Ice-binding_C"/>
</dbReference>
<reference evidence="3" key="2">
    <citation type="submission" date="2020-09" db="EMBL/GenBank/DDBJ databases">
        <authorList>
            <person name="Sun Q."/>
            <person name="Kim S."/>
        </authorList>
    </citation>
    <scope>NUCLEOTIDE SEQUENCE</scope>
    <source>
        <strain evidence="3">KCTC 32337</strain>
    </source>
</reference>
<organism evidence="3 4">
    <name type="scientific">Paraglaciecola chathamensis</name>
    <dbReference type="NCBI Taxonomy" id="368405"/>
    <lineage>
        <taxon>Bacteria</taxon>
        <taxon>Pseudomonadati</taxon>
        <taxon>Pseudomonadota</taxon>
        <taxon>Gammaproteobacteria</taxon>
        <taxon>Alteromonadales</taxon>
        <taxon>Alteromonadaceae</taxon>
        <taxon>Paraglaciecola</taxon>
    </lineage>
</organism>
<feature type="signal peptide" evidence="1">
    <location>
        <begin position="1"/>
        <end position="24"/>
    </location>
</feature>
<name>A0A8H9I8H2_9ALTE</name>
<evidence type="ECO:0000259" key="2">
    <source>
        <dbReference type="Pfam" id="PF07589"/>
    </source>
</evidence>
<dbReference type="NCBIfam" id="TIGR02595">
    <property type="entry name" value="PEP_CTERM"/>
    <property type="match status" value="1"/>
</dbReference>
<dbReference type="CDD" id="cd08547">
    <property type="entry name" value="Type_II_cohesin"/>
    <property type="match status" value="1"/>
</dbReference>
<feature type="domain" description="Ice-binding protein C-terminal" evidence="2">
    <location>
        <begin position="167"/>
        <end position="190"/>
    </location>
</feature>
<dbReference type="Pfam" id="PF07589">
    <property type="entry name" value="PEP-CTERM"/>
    <property type="match status" value="1"/>
</dbReference>
<accession>A0A8H9I8H2</accession>
<sequence>MLNKVKYACYALIALGLVAQSANAALITMTPSSQTIELGDTASIDVSISDFATDQYLGAFDFELAFNDSILSVSNIIFGTELGFSFQDEFSSGANLHAVLESSLEEAQYLIDNQASEFLLFTIEFTGTNYGSSSVAFDSVLLGDQDGNEITDVDFNSARITVNNPNAVPEPSALGILFAGFAFMAFRTRKARSKLNRLN</sequence>
<reference evidence="3" key="1">
    <citation type="journal article" date="2014" name="Int. J. Syst. Evol. Microbiol.">
        <title>Complete genome sequence of Corynebacterium casei LMG S-19264T (=DSM 44701T), isolated from a smear-ripened cheese.</title>
        <authorList>
            <consortium name="US DOE Joint Genome Institute (JGI-PGF)"/>
            <person name="Walter F."/>
            <person name="Albersmeier A."/>
            <person name="Kalinowski J."/>
            <person name="Ruckert C."/>
        </authorList>
    </citation>
    <scope>NUCLEOTIDE SEQUENCE</scope>
    <source>
        <strain evidence="3">KCTC 32337</strain>
    </source>
</reference>
<evidence type="ECO:0000313" key="4">
    <source>
        <dbReference type="Proteomes" id="UP000622604"/>
    </source>
</evidence>
<evidence type="ECO:0000256" key="1">
    <source>
        <dbReference type="SAM" id="SignalP"/>
    </source>
</evidence>
<proteinExistence type="predicted"/>